<evidence type="ECO:0000256" key="6">
    <source>
        <dbReference type="ARBA" id="ARBA00022837"/>
    </source>
</evidence>
<evidence type="ECO:0000256" key="4">
    <source>
        <dbReference type="ARBA" id="ARBA00022729"/>
    </source>
</evidence>
<dbReference type="PANTHER" id="PTHR33938">
    <property type="entry name" value="FERULOYL ESTERASE B-RELATED"/>
    <property type="match status" value="1"/>
</dbReference>
<dbReference type="PROSITE" id="PS51257">
    <property type="entry name" value="PROKAR_LIPOPROTEIN"/>
    <property type="match status" value="1"/>
</dbReference>
<dbReference type="Proteomes" id="UP001184230">
    <property type="component" value="Unassembled WGS sequence"/>
</dbReference>
<keyword evidence="9" id="KW-1185">Reference proteome</keyword>
<proteinExistence type="inferred from homology"/>
<protein>
    <submittedName>
        <fullName evidence="8">Feruloyl esterase</fullName>
        <ecNumber evidence="8">3.1.1.73</ecNumber>
    </submittedName>
</protein>
<accession>A0ABU1NF97</accession>
<evidence type="ECO:0000256" key="3">
    <source>
        <dbReference type="ARBA" id="ARBA00022723"/>
    </source>
</evidence>
<evidence type="ECO:0000256" key="7">
    <source>
        <dbReference type="ARBA" id="ARBA00023157"/>
    </source>
</evidence>
<dbReference type="SUPFAM" id="SSF53474">
    <property type="entry name" value="alpha/beta-Hydrolases"/>
    <property type="match status" value="1"/>
</dbReference>
<dbReference type="Pfam" id="PF07519">
    <property type="entry name" value="Tannase"/>
    <property type="match status" value="1"/>
</dbReference>
<keyword evidence="3" id="KW-0479">Metal-binding</keyword>
<keyword evidence="5 8" id="KW-0378">Hydrolase</keyword>
<keyword evidence="4" id="KW-0732">Signal</keyword>
<dbReference type="InterPro" id="IPR011118">
    <property type="entry name" value="Tannase/feruloyl_esterase"/>
</dbReference>
<evidence type="ECO:0000313" key="8">
    <source>
        <dbReference type="EMBL" id="MDR6537140.1"/>
    </source>
</evidence>
<keyword evidence="2" id="KW-0719">Serine esterase</keyword>
<name>A0ABU1NF97_9BURK</name>
<evidence type="ECO:0000256" key="1">
    <source>
        <dbReference type="ARBA" id="ARBA00006249"/>
    </source>
</evidence>
<organism evidence="8 9">
    <name type="scientific">Variovorax soli</name>
    <dbReference type="NCBI Taxonomy" id="376815"/>
    <lineage>
        <taxon>Bacteria</taxon>
        <taxon>Pseudomonadati</taxon>
        <taxon>Pseudomonadota</taxon>
        <taxon>Betaproteobacteria</taxon>
        <taxon>Burkholderiales</taxon>
        <taxon>Comamonadaceae</taxon>
        <taxon>Variovorax</taxon>
    </lineage>
</organism>
<dbReference type="InterPro" id="IPR029058">
    <property type="entry name" value="AB_hydrolase_fold"/>
</dbReference>
<comment type="caution">
    <text evidence="8">The sequence shown here is derived from an EMBL/GenBank/DDBJ whole genome shotgun (WGS) entry which is preliminary data.</text>
</comment>
<dbReference type="EMBL" id="JAVDRF010000005">
    <property type="protein sequence ID" value="MDR6537140.1"/>
    <property type="molecule type" value="Genomic_DNA"/>
</dbReference>
<evidence type="ECO:0000313" key="9">
    <source>
        <dbReference type="Proteomes" id="UP001184230"/>
    </source>
</evidence>
<evidence type="ECO:0000256" key="2">
    <source>
        <dbReference type="ARBA" id="ARBA00022487"/>
    </source>
</evidence>
<keyword evidence="7" id="KW-1015">Disulfide bond</keyword>
<dbReference type="PANTHER" id="PTHR33938:SF15">
    <property type="entry name" value="FERULOYL ESTERASE B-RELATED"/>
    <property type="match status" value="1"/>
</dbReference>
<evidence type="ECO:0000256" key="5">
    <source>
        <dbReference type="ARBA" id="ARBA00022801"/>
    </source>
</evidence>
<comment type="similarity">
    <text evidence="1">Belongs to the tannase family.</text>
</comment>
<gene>
    <name evidence="8" type="ORF">J2739_002913</name>
</gene>
<dbReference type="EC" id="3.1.1.73" evidence="8"/>
<dbReference type="GO" id="GO:0030600">
    <property type="term" value="F:feruloyl esterase activity"/>
    <property type="evidence" value="ECO:0007669"/>
    <property type="project" value="UniProtKB-EC"/>
</dbReference>
<sequence>MRTWTQAGLIAAAAGLLAACGGGGGGHGGGFVVLPPGQTQLACDDSIKTGFKPDANTSVLLVKSFKNGDPLLLTGTPTPTTPTATTDVCVVKLLVGPGNPGPADAPSTSPGIGIEVWLPSEAKWNGRVHVKGGGGWAGGVQTSLTALAGVTGGTAGTPANTAMVEGAVSASTDTGHANTANGGSFAMRPDGTINTALWNDFAQRGIHEMAVKTKALATAFYGTAPRFSYWDGFSTGGRQGHMEAQANPADFDGILAGAPAINWTKFITAELYPQIVYQRDLGGVALTAAQLTLMGNAAINACDVVNNQHLGYIPDPSQCRYDPQMDPAVLCPSSGGTGPAGSCVTAAQALAMNKIWYGQTSDGSVPSPAADNGFATSPATSANQRWYGLTRGTNPTGLAGPTPFTIATDMVALELQDPTWATPSFINATGNGINRWTTLSYANLSNAFDQGIALQAAFANINTDDPNIDRFAAHGGKMLVYHGLADTLIMPQGTINYYTRLASRVGGDAVARNFYRLFLVPGMAHGFSNGTTNAAANPPLPTNAQLYLALTLWVENGNSPERIDISAPATGTAPASSRPICMYPTKATLTGGDPRQAASYVCS</sequence>
<reference evidence="8 9" key="1">
    <citation type="submission" date="2023-07" db="EMBL/GenBank/DDBJ databases">
        <title>Sorghum-associated microbial communities from plants grown in Nebraska, USA.</title>
        <authorList>
            <person name="Schachtman D."/>
        </authorList>
    </citation>
    <scope>NUCLEOTIDE SEQUENCE [LARGE SCALE GENOMIC DNA]</scope>
    <source>
        <strain evidence="8 9">DS1781</strain>
    </source>
</reference>
<keyword evidence="6" id="KW-0106">Calcium</keyword>